<keyword evidence="2" id="KW-1185">Reference proteome</keyword>
<proteinExistence type="predicted"/>
<sequence length="90" mass="10688">MIDFQVGEFHEVSCAQLRWREDNRMYFIPVLNHLHSDPQFGFPHLHYHIDGRFEIHPRMRQHFNLQDGYTSAVIIDTPKGYYAFEGIVPG</sequence>
<dbReference type="AlphaFoldDB" id="A0A2T5J4J3"/>
<comment type="caution">
    <text evidence="1">The sequence shown here is derived from an EMBL/GenBank/DDBJ whole genome shotgun (WGS) entry which is preliminary data.</text>
</comment>
<organism evidence="1 2">
    <name type="scientific">Mucilaginibacter yixingensis</name>
    <dbReference type="NCBI Taxonomy" id="1295612"/>
    <lineage>
        <taxon>Bacteria</taxon>
        <taxon>Pseudomonadati</taxon>
        <taxon>Bacteroidota</taxon>
        <taxon>Sphingobacteriia</taxon>
        <taxon>Sphingobacteriales</taxon>
        <taxon>Sphingobacteriaceae</taxon>
        <taxon>Mucilaginibacter</taxon>
    </lineage>
</organism>
<evidence type="ECO:0000313" key="2">
    <source>
        <dbReference type="Proteomes" id="UP000244168"/>
    </source>
</evidence>
<gene>
    <name evidence="1" type="ORF">C8P68_11511</name>
</gene>
<dbReference type="OrthoDB" id="795377at2"/>
<reference evidence="1 2" key="1">
    <citation type="submission" date="2018-04" db="EMBL/GenBank/DDBJ databases">
        <title>Genomic Encyclopedia of Archaeal and Bacterial Type Strains, Phase II (KMG-II): from individual species to whole genera.</title>
        <authorList>
            <person name="Goeker M."/>
        </authorList>
    </citation>
    <scope>NUCLEOTIDE SEQUENCE [LARGE SCALE GENOMIC DNA]</scope>
    <source>
        <strain evidence="1 2">DSM 26809</strain>
    </source>
</reference>
<accession>A0A2T5J4J3</accession>
<protein>
    <submittedName>
        <fullName evidence="1">Uncharacterized protein</fullName>
    </submittedName>
</protein>
<dbReference type="Proteomes" id="UP000244168">
    <property type="component" value="Unassembled WGS sequence"/>
</dbReference>
<evidence type="ECO:0000313" key="1">
    <source>
        <dbReference type="EMBL" id="PTQ92015.1"/>
    </source>
</evidence>
<dbReference type="EMBL" id="QAOQ01000015">
    <property type="protein sequence ID" value="PTQ92015.1"/>
    <property type="molecule type" value="Genomic_DNA"/>
</dbReference>
<name>A0A2T5J4J3_9SPHI</name>
<dbReference type="RefSeq" id="WP_107831767.1">
    <property type="nucleotide sequence ID" value="NZ_CP160205.1"/>
</dbReference>